<evidence type="ECO:0000313" key="2">
    <source>
        <dbReference type="Proteomes" id="UP001234178"/>
    </source>
</evidence>
<accession>A0ABR0AJA0</accession>
<evidence type="ECO:0000313" key="1">
    <source>
        <dbReference type="EMBL" id="KAK4025187.1"/>
    </source>
</evidence>
<name>A0ABR0AJA0_9CRUS</name>
<dbReference type="Proteomes" id="UP001234178">
    <property type="component" value="Unassembled WGS sequence"/>
</dbReference>
<organism evidence="1 2">
    <name type="scientific">Daphnia magna</name>
    <dbReference type="NCBI Taxonomy" id="35525"/>
    <lineage>
        <taxon>Eukaryota</taxon>
        <taxon>Metazoa</taxon>
        <taxon>Ecdysozoa</taxon>
        <taxon>Arthropoda</taxon>
        <taxon>Crustacea</taxon>
        <taxon>Branchiopoda</taxon>
        <taxon>Diplostraca</taxon>
        <taxon>Cladocera</taxon>
        <taxon>Anomopoda</taxon>
        <taxon>Daphniidae</taxon>
        <taxon>Daphnia</taxon>
    </lineage>
</organism>
<proteinExistence type="predicted"/>
<dbReference type="PANTHER" id="PTHR47160:SF10">
    <property type="entry name" value="MULE TRANSPOSASE DOMAIN-CONTAINING PROTEIN"/>
    <property type="match status" value="1"/>
</dbReference>
<dbReference type="EMBL" id="JAOYFB010000038">
    <property type="protein sequence ID" value="KAK4025187.1"/>
    <property type="molecule type" value="Genomic_DNA"/>
</dbReference>
<sequence length="102" mass="12139">MIALALLPADAILAGFQVNHREDLRRESVEIQAAIKRLMDYYYGYWIDTITPEGFSVFQMPNRTNNLVEAWHRWFNKRCGGSHLNFWDFIRKTFRLKNTTEL</sequence>
<gene>
    <name evidence="1" type="ORF">OUZ56_014261</name>
</gene>
<protein>
    <submittedName>
        <fullName evidence="1">Uncharacterized protein</fullName>
    </submittedName>
</protein>
<reference evidence="1 2" key="1">
    <citation type="journal article" date="2023" name="Nucleic Acids Res.">
        <title>The hologenome of Daphnia magna reveals possible DNA methylation and microbiome-mediated evolution of the host genome.</title>
        <authorList>
            <person name="Chaturvedi A."/>
            <person name="Li X."/>
            <person name="Dhandapani V."/>
            <person name="Marshall H."/>
            <person name="Kissane S."/>
            <person name="Cuenca-Cambronero M."/>
            <person name="Asole G."/>
            <person name="Calvet F."/>
            <person name="Ruiz-Romero M."/>
            <person name="Marangio P."/>
            <person name="Guigo R."/>
            <person name="Rago D."/>
            <person name="Mirbahai L."/>
            <person name="Eastwood N."/>
            <person name="Colbourne J.K."/>
            <person name="Zhou J."/>
            <person name="Mallon E."/>
            <person name="Orsini L."/>
        </authorList>
    </citation>
    <scope>NUCLEOTIDE SEQUENCE [LARGE SCALE GENOMIC DNA]</scope>
    <source>
        <strain evidence="1">LRV0_1</strain>
    </source>
</reference>
<keyword evidence="2" id="KW-1185">Reference proteome</keyword>
<dbReference type="PANTHER" id="PTHR47160">
    <property type="entry name" value="PUTATIVE-RELATED"/>
    <property type="match status" value="1"/>
</dbReference>
<comment type="caution">
    <text evidence="1">The sequence shown here is derived from an EMBL/GenBank/DDBJ whole genome shotgun (WGS) entry which is preliminary data.</text>
</comment>